<protein>
    <submittedName>
        <fullName evidence="1">Uncharacterized protein</fullName>
    </submittedName>
</protein>
<keyword evidence="2" id="KW-1185">Reference proteome</keyword>
<dbReference type="RefSeq" id="WP_068536336.1">
    <property type="nucleotide sequence ID" value="NZ_LVJH01000048.1"/>
</dbReference>
<evidence type="ECO:0000313" key="1">
    <source>
        <dbReference type="EMBL" id="OAB38433.1"/>
    </source>
</evidence>
<dbReference type="EMBL" id="LVJH01000048">
    <property type="protein sequence ID" value="OAB38433.1"/>
    <property type="molecule type" value="Genomic_DNA"/>
</dbReference>
<dbReference type="OrthoDB" id="6637514at2"/>
<comment type="caution">
    <text evidence="1">The sequence shown here is derived from an EMBL/GenBank/DDBJ whole genome shotgun (WGS) entry which is preliminary data.</text>
</comment>
<accession>A0A162M4W0</accession>
<gene>
    <name evidence="1" type="ORF">PGLA_20285</name>
</gene>
<proteinExistence type="predicted"/>
<evidence type="ECO:0000313" key="2">
    <source>
        <dbReference type="Proteomes" id="UP000076967"/>
    </source>
</evidence>
<dbReference type="Proteomes" id="UP000076967">
    <property type="component" value="Unassembled WGS sequence"/>
</dbReference>
<dbReference type="AlphaFoldDB" id="A0A162M4W0"/>
<organism evidence="1 2">
    <name type="scientific">Paenibacillus glacialis</name>
    <dbReference type="NCBI Taxonomy" id="494026"/>
    <lineage>
        <taxon>Bacteria</taxon>
        <taxon>Bacillati</taxon>
        <taxon>Bacillota</taxon>
        <taxon>Bacilli</taxon>
        <taxon>Bacillales</taxon>
        <taxon>Paenibacillaceae</taxon>
        <taxon>Paenibacillus</taxon>
    </lineage>
</organism>
<sequence length="155" mass="18163">MAEVIFDCTQFFSFDMDENSDVPYLLTVFGETNSFEVLPGHEIQAEKISHLNRFIDSTTFELQNQEFLGEFDEWFELEKVPSEIVKFGHNVQELCRNKHFKNLTIILVRYAYSEKDDDNVFVGEFHRDNIFEGLYHASVFGNSGNIVVLRLRNHI</sequence>
<name>A0A162M4W0_9BACL</name>
<reference evidence="1 2" key="1">
    <citation type="submission" date="2016-03" db="EMBL/GenBank/DDBJ databases">
        <title>Draft genome sequence of Paenibacillus glacialis DSM 22343.</title>
        <authorList>
            <person name="Shin S.-K."/>
            <person name="Yi H."/>
        </authorList>
    </citation>
    <scope>NUCLEOTIDE SEQUENCE [LARGE SCALE GENOMIC DNA]</scope>
    <source>
        <strain evidence="1 2">DSM 22343</strain>
    </source>
</reference>